<dbReference type="PIRSF" id="PIRSF019464">
    <property type="entry name" value="UCP019464"/>
    <property type="match status" value="1"/>
</dbReference>
<dbReference type="Pfam" id="PF09886">
    <property type="entry name" value="DUF2113"/>
    <property type="match status" value="1"/>
</dbReference>
<dbReference type="Proteomes" id="UP000232806">
    <property type="component" value="Chromosome"/>
</dbReference>
<proteinExistence type="predicted"/>
<dbReference type="RefSeq" id="WP_100905945.1">
    <property type="nucleotide sequence ID" value="NZ_CP017766.1"/>
</dbReference>
<gene>
    <name evidence="1" type="ORF">BK007_08115</name>
    <name evidence="2" type="ORF">BK009_05355</name>
    <name evidence="3" type="ORF">HG719_06710</name>
</gene>
<dbReference type="EMBL" id="JABBYL010000022">
    <property type="protein sequence ID" value="NMO09521.1"/>
    <property type="molecule type" value="Genomic_DNA"/>
</dbReference>
<accession>A0A2H4VPX8</accession>
<accession>A0A2H4VD42</accession>
<dbReference type="GeneID" id="35122535"/>
<dbReference type="KEGG" id="msub:BK009_05355"/>
<reference evidence="3 6" key="2">
    <citation type="submission" date="2020-04" db="EMBL/GenBank/DDBJ databases">
        <title>Draft genome of Methanobacterium subterraneum isolated from animal feces.</title>
        <authorList>
            <person name="Ouboter H.T."/>
            <person name="Berger S."/>
            <person name="Gungor E."/>
            <person name="Jetten M.S.M."/>
            <person name="Welte C.U."/>
        </authorList>
    </citation>
    <scope>NUCLEOTIDE SEQUENCE [LARGE SCALE GENOMIC DNA]</scope>
    <source>
        <strain evidence="3">HO_2020</strain>
    </source>
</reference>
<dbReference type="EMBL" id="CP017766">
    <property type="protein sequence ID" value="AUB55970.1"/>
    <property type="molecule type" value="Genomic_DNA"/>
</dbReference>
<evidence type="ECO:0000313" key="5">
    <source>
        <dbReference type="Proteomes" id="UP000232806"/>
    </source>
</evidence>
<name>A0A2H4VD42_9EURY</name>
<dbReference type="InterPro" id="IPR016762">
    <property type="entry name" value="Methan_mark_17"/>
</dbReference>
<dbReference type="EMBL" id="CP017768">
    <property type="protein sequence ID" value="AUB60158.1"/>
    <property type="molecule type" value="Genomic_DNA"/>
</dbReference>
<keyword evidence="4" id="KW-1185">Reference proteome</keyword>
<evidence type="ECO:0000313" key="4">
    <source>
        <dbReference type="Proteomes" id="UP000232631"/>
    </source>
</evidence>
<dbReference type="Proteomes" id="UP000591058">
    <property type="component" value="Unassembled WGS sequence"/>
</dbReference>
<evidence type="ECO:0000313" key="3">
    <source>
        <dbReference type="EMBL" id="NMO09521.1"/>
    </source>
</evidence>
<protein>
    <submittedName>
        <fullName evidence="1">Methanogeneis marker protein 17</fullName>
    </submittedName>
    <submittedName>
        <fullName evidence="3">Methanogenesis marker 17 protein</fullName>
    </submittedName>
</protein>
<organism evidence="1 5">
    <name type="scientific">Methanobacterium subterraneum</name>
    <dbReference type="NCBI Taxonomy" id="59277"/>
    <lineage>
        <taxon>Archaea</taxon>
        <taxon>Methanobacteriati</taxon>
        <taxon>Methanobacteriota</taxon>
        <taxon>Methanomada group</taxon>
        <taxon>Methanobacteria</taxon>
        <taxon>Methanobacteriales</taxon>
        <taxon>Methanobacteriaceae</taxon>
        <taxon>Methanobacterium</taxon>
    </lineage>
</organism>
<evidence type="ECO:0000313" key="2">
    <source>
        <dbReference type="EMBL" id="AUB60158.1"/>
    </source>
</evidence>
<reference evidence="4 5" key="1">
    <citation type="submission" date="2016-10" db="EMBL/GenBank/DDBJ databases">
        <title>Comparative genomics between deep and shallow subseafloor isolates.</title>
        <authorList>
            <person name="Ishii S."/>
            <person name="Miller J.R."/>
            <person name="Sutton G."/>
            <person name="Suzuki S."/>
            <person name="Methe B."/>
            <person name="Inagaki F."/>
            <person name="Imachi H."/>
        </authorList>
    </citation>
    <scope>NUCLEOTIDE SEQUENCE [LARGE SCALE GENOMIC DNA]</scope>
    <source>
        <strain evidence="2 4">A8p</strain>
        <strain evidence="1 5">MO-MB1</strain>
    </source>
</reference>
<dbReference type="OrthoDB" id="52971at2157"/>
<dbReference type="AlphaFoldDB" id="A0A2H4VD42"/>
<evidence type="ECO:0000313" key="1">
    <source>
        <dbReference type="EMBL" id="AUB55970.1"/>
    </source>
</evidence>
<evidence type="ECO:0000313" key="6">
    <source>
        <dbReference type="Proteomes" id="UP000591058"/>
    </source>
</evidence>
<dbReference type="Proteomes" id="UP000232631">
    <property type="component" value="Chromosome"/>
</dbReference>
<sequence length="189" mass="22490">MQVECYDENGREVYDMITRHILQEVQVVRAVKDIQIYVDPREPVFIIVVQYEKTSPPVVMEDFAEYEYDAEANEAFIKIKDENYLPELLKKLWEIEGRNKIHQPSRFEVIVDDPQIKLEGLVVHNPEEDLKKKVYDAIFRIIPEGFRVVDHYSQGNIIALTCSDEYIKEEYLEKTRQIIKKMEENKKSY</sequence>
<dbReference type="NCBIfam" id="TIGR03291">
    <property type="entry name" value="methan_mark_17"/>
    <property type="match status" value="1"/>
</dbReference>